<comment type="caution">
    <text evidence="1">The sequence shown here is derived from an EMBL/GenBank/DDBJ whole genome shotgun (WGS) entry which is preliminary data.</text>
</comment>
<dbReference type="AlphaFoldDB" id="X1BID9"/>
<protein>
    <submittedName>
        <fullName evidence="1">Uncharacterized protein</fullName>
    </submittedName>
</protein>
<organism evidence="1">
    <name type="scientific">marine sediment metagenome</name>
    <dbReference type="NCBI Taxonomy" id="412755"/>
    <lineage>
        <taxon>unclassified sequences</taxon>
        <taxon>metagenomes</taxon>
        <taxon>ecological metagenomes</taxon>
    </lineage>
</organism>
<gene>
    <name evidence="1" type="ORF">S01H4_29896</name>
</gene>
<dbReference type="EMBL" id="BART01015393">
    <property type="protein sequence ID" value="GAG83863.1"/>
    <property type="molecule type" value="Genomic_DNA"/>
</dbReference>
<accession>X1BID9</accession>
<name>X1BID9_9ZZZZ</name>
<sequence>PISILEAFKNKIIDESEFEEYLIKWVRYASPSYDEVYFIKKIKEVLK</sequence>
<reference evidence="1" key="1">
    <citation type="journal article" date="2014" name="Front. Microbiol.">
        <title>High frequency of phylogenetically diverse reductive dehalogenase-homologous genes in deep subseafloor sedimentary metagenomes.</title>
        <authorList>
            <person name="Kawai M."/>
            <person name="Futagami T."/>
            <person name="Toyoda A."/>
            <person name="Takaki Y."/>
            <person name="Nishi S."/>
            <person name="Hori S."/>
            <person name="Arai W."/>
            <person name="Tsubouchi T."/>
            <person name="Morono Y."/>
            <person name="Uchiyama I."/>
            <person name="Ito T."/>
            <person name="Fujiyama A."/>
            <person name="Inagaki F."/>
            <person name="Takami H."/>
        </authorList>
    </citation>
    <scope>NUCLEOTIDE SEQUENCE</scope>
    <source>
        <strain evidence="1">Expedition CK06-06</strain>
    </source>
</reference>
<evidence type="ECO:0000313" key="1">
    <source>
        <dbReference type="EMBL" id="GAG83863.1"/>
    </source>
</evidence>
<proteinExistence type="predicted"/>
<feature type="non-terminal residue" evidence="1">
    <location>
        <position position="1"/>
    </location>
</feature>